<protein>
    <recommendedName>
        <fullName evidence="4">DUF2746 domain-containing protein</fullName>
    </recommendedName>
</protein>
<reference evidence="2 3" key="2">
    <citation type="submission" date="2019-10" db="EMBL/GenBank/DDBJ databases">
        <title>Thermopilla bonchosmolovskayae gen. nov., sp. nov., a moderately thermophilic Chloroflexi bacterium from a Chukotka hot spring (Arctic, Russia), representing a novel classis Thermopillaia, which include previously uncultivated lineage OLB14.</title>
        <authorList>
            <person name="Kochetkova T.V."/>
            <person name="Zayulina K.S."/>
            <person name="Zhigarkov V.S."/>
            <person name="Minaev N.V."/>
            <person name="Novikov A."/>
            <person name="Toshchakov S.V."/>
            <person name="Elcheninov A.G."/>
            <person name="Kublanov I.V."/>
        </authorList>
    </citation>
    <scope>NUCLEOTIDE SEQUENCE [LARGE SCALE GENOMIC DNA]</scope>
    <source>
        <strain evidence="2 3">3753O</strain>
    </source>
</reference>
<evidence type="ECO:0000256" key="1">
    <source>
        <dbReference type="SAM" id="Coils"/>
    </source>
</evidence>
<evidence type="ECO:0000313" key="2">
    <source>
        <dbReference type="EMBL" id="QFG02172.1"/>
    </source>
</evidence>
<evidence type="ECO:0000313" key="3">
    <source>
        <dbReference type="Proteomes" id="UP000326331"/>
    </source>
</evidence>
<dbReference type="Proteomes" id="UP000326331">
    <property type="component" value="Chromosome"/>
</dbReference>
<organism evidence="2 3">
    <name type="scientific">Tepidiforma bonchosmolovskayae</name>
    <dbReference type="NCBI Taxonomy" id="2601677"/>
    <lineage>
        <taxon>Bacteria</taxon>
        <taxon>Bacillati</taxon>
        <taxon>Chloroflexota</taxon>
        <taxon>Tepidiformia</taxon>
        <taxon>Tepidiformales</taxon>
        <taxon>Tepidiformaceae</taxon>
        <taxon>Tepidiforma</taxon>
    </lineage>
</organism>
<reference evidence="2 3" key="1">
    <citation type="submission" date="2019-08" db="EMBL/GenBank/DDBJ databases">
        <authorList>
            <person name="Toschakov S.V."/>
        </authorList>
    </citation>
    <scope>NUCLEOTIDE SEQUENCE [LARGE SCALE GENOMIC DNA]</scope>
    <source>
        <strain evidence="2 3">3753O</strain>
    </source>
</reference>
<feature type="coiled-coil region" evidence="1">
    <location>
        <begin position="73"/>
        <end position="100"/>
    </location>
</feature>
<gene>
    <name evidence="2" type="ORF">Tbon_02285</name>
</gene>
<sequence>MSLQLATLVGLVSALTGALVTLASAWLQARTQRRRESGTVTTADAQTVFQAYGQLSQMLLQLTQQTSERMRAIGDQLERVSQQQAELVRAQRELLELQRRQMEILGQMEARSNGH</sequence>
<evidence type="ECO:0008006" key="4">
    <source>
        <dbReference type="Google" id="ProtNLM"/>
    </source>
</evidence>
<keyword evidence="1" id="KW-0175">Coiled coil</keyword>
<dbReference type="RefSeq" id="WP_158066108.1">
    <property type="nucleotide sequence ID" value="NZ_CP042829.1"/>
</dbReference>
<dbReference type="EMBL" id="CP042829">
    <property type="protein sequence ID" value="QFG02172.1"/>
    <property type="molecule type" value="Genomic_DNA"/>
</dbReference>
<accession>A0ABX6BYW8</accession>
<name>A0ABX6BYW8_9CHLR</name>
<keyword evidence="3" id="KW-1185">Reference proteome</keyword>
<proteinExistence type="predicted"/>